<dbReference type="Gene3D" id="3.10.110.10">
    <property type="entry name" value="Ubiquitin Conjugating Enzyme"/>
    <property type="match status" value="1"/>
</dbReference>
<keyword evidence="9" id="KW-1185">Reference proteome</keyword>
<gene>
    <name evidence="8" type="ORF">J5N97_004458</name>
</gene>
<dbReference type="GO" id="GO:0061631">
    <property type="term" value="F:ubiquitin conjugating enzyme activity"/>
    <property type="evidence" value="ECO:0007669"/>
    <property type="project" value="UniProtKB-EC"/>
</dbReference>
<reference evidence="8" key="2">
    <citation type="journal article" date="2022" name="Hortic Res">
        <title>The genome of Dioscorea zingiberensis sheds light on the biosynthesis, origin and evolution of the medicinally important diosgenin saponins.</title>
        <authorList>
            <person name="Li Y."/>
            <person name="Tan C."/>
            <person name="Li Z."/>
            <person name="Guo J."/>
            <person name="Li S."/>
            <person name="Chen X."/>
            <person name="Wang C."/>
            <person name="Dai X."/>
            <person name="Yang H."/>
            <person name="Song W."/>
            <person name="Hou L."/>
            <person name="Xu J."/>
            <person name="Tong Z."/>
            <person name="Xu A."/>
            <person name="Yuan X."/>
            <person name="Wang W."/>
            <person name="Yang Q."/>
            <person name="Chen L."/>
            <person name="Sun Z."/>
            <person name="Wang K."/>
            <person name="Pan B."/>
            <person name="Chen J."/>
            <person name="Bao Y."/>
            <person name="Liu F."/>
            <person name="Qi X."/>
            <person name="Gang D.R."/>
            <person name="Wen J."/>
            <person name="Li J."/>
        </authorList>
    </citation>
    <scope>NUCLEOTIDE SEQUENCE</scope>
    <source>
        <strain evidence="8">Dzin_1.0</strain>
    </source>
</reference>
<dbReference type="FunFam" id="3.10.110.10:FF:000028">
    <property type="entry name" value="Probable ubiquitin-conjugating enzyme E2 23"/>
    <property type="match status" value="1"/>
</dbReference>
<keyword evidence="5" id="KW-0067">ATP-binding</keyword>
<evidence type="ECO:0000259" key="7">
    <source>
        <dbReference type="PROSITE" id="PS50127"/>
    </source>
</evidence>
<evidence type="ECO:0000256" key="3">
    <source>
        <dbReference type="ARBA" id="ARBA00022741"/>
    </source>
</evidence>
<dbReference type="SUPFAM" id="SSF54495">
    <property type="entry name" value="UBC-like"/>
    <property type="match status" value="1"/>
</dbReference>
<organism evidence="8 9">
    <name type="scientific">Dioscorea zingiberensis</name>
    <dbReference type="NCBI Taxonomy" id="325984"/>
    <lineage>
        <taxon>Eukaryota</taxon>
        <taxon>Viridiplantae</taxon>
        <taxon>Streptophyta</taxon>
        <taxon>Embryophyta</taxon>
        <taxon>Tracheophyta</taxon>
        <taxon>Spermatophyta</taxon>
        <taxon>Magnoliopsida</taxon>
        <taxon>Liliopsida</taxon>
        <taxon>Dioscoreales</taxon>
        <taxon>Dioscoreaceae</taxon>
        <taxon>Dioscorea</taxon>
    </lineage>
</organism>
<feature type="compositionally biased region" description="Low complexity" evidence="6">
    <location>
        <begin position="30"/>
        <end position="39"/>
    </location>
</feature>
<dbReference type="GO" id="GO:0005524">
    <property type="term" value="F:ATP binding"/>
    <property type="evidence" value="ECO:0007669"/>
    <property type="project" value="UniProtKB-KW"/>
</dbReference>
<accession>A0A9D5HS56</accession>
<dbReference type="AlphaFoldDB" id="A0A9D5HS56"/>
<evidence type="ECO:0000256" key="1">
    <source>
        <dbReference type="ARBA" id="ARBA00012486"/>
    </source>
</evidence>
<evidence type="ECO:0000256" key="2">
    <source>
        <dbReference type="ARBA" id="ARBA00022679"/>
    </source>
</evidence>
<evidence type="ECO:0000256" key="6">
    <source>
        <dbReference type="SAM" id="MobiDB-lite"/>
    </source>
</evidence>
<evidence type="ECO:0000256" key="5">
    <source>
        <dbReference type="ARBA" id="ARBA00022840"/>
    </source>
</evidence>
<evidence type="ECO:0000313" key="8">
    <source>
        <dbReference type="EMBL" id="KAJ0986102.1"/>
    </source>
</evidence>
<name>A0A9D5HS56_9LILI</name>
<evidence type="ECO:0000313" key="9">
    <source>
        <dbReference type="Proteomes" id="UP001085076"/>
    </source>
</evidence>
<feature type="region of interest" description="Disordered" evidence="6">
    <location>
        <begin position="14"/>
        <end position="79"/>
    </location>
</feature>
<dbReference type="InterPro" id="IPR016135">
    <property type="entry name" value="UBQ-conjugating_enzyme/RWD"/>
</dbReference>
<feature type="domain" description="UBC core" evidence="7">
    <location>
        <begin position="243"/>
        <end position="403"/>
    </location>
</feature>
<dbReference type="EMBL" id="JAGGNH010000001">
    <property type="protein sequence ID" value="KAJ0986102.1"/>
    <property type="molecule type" value="Genomic_DNA"/>
</dbReference>
<reference evidence="8" key="1">
    <citation type="submission" date="2021-03" db="EMBL/GenBank/DDBJ databases">
        <authorList>
            <person name="Li Z."/>
            <person name="Yang C."/>
        </authorList>
    </citation>
    <scope>NUCLEOTIDE SEQUENCE</scope>
    <source>
        <strain evidence="8">Dzin_1.0</strain>
        <tissue evidence="8">Leaf</tissue>
    </source>
</reference>
<keyword evidence="4" id="KW-0833">Ubl conjugation pathway</keyword>
<sequence>MEPKSTIAFLLAPNSRVFPGSSSDDPDLMEGSGSSSESSPGQSKRKRSQVSHDVISTDGDDDPDGILSLGDNIPNQKNKEPVVYSENWLNQTKDVLSAGLIGSSTYNAKEDGTLLDIPGSSDPDLTNFNHSDGYEDDEFDFVEDDNVEFADDSYLMDNNDLNHSLAAKLDDLDLPPGVEASVAWLQKHNVRSTRSKKEKVDNEIELKFKSFKQFDTVQDQSDHYFANAKSEVGSSSVKKPPKDWVKKIQAEWKVLEKDLPENIFVRVYEDRMDILRAVIVGPAGTPYHDGLFFFDISFPLNYPHSPPLVHYHSGGLRINPNLYACGKVCLSLLNTWPGKGCEKWNSSSSTILQVLVSIQALVLNAKPYFNEPGYEQYANTPQGERLSDEYNEETFLHSCRTMLYTMRRPPHHFEVFVSGHFREKGTCYTHCVQGLHAWRQGWES</sequence>
<evidence type="ECO:0000256" key="4">
    <source>
        <dbReference type="ARBA" id="ARBA00022786"/>
    </source>
</evidence>
<dbReference type="Pfam" id="PF00179">
    <property type="entry name" value="UQ_con"/>
    <property type="match status" value="1"/>
</dbReference>
<proteinExistence type="predicted"/>
<dbReference type="OrthoDB" id="47801at2759"/>
<dbReference type="CDD" id="cd23837">
    <property type="entry name" value="UBCc_UBE2O"/>
    <property type="match status" value="1"/>
</dbReference>
<dbReference type="Proteomes" id="UP001085076">
    <property type="component" value="Miscellaneous, Linkage group lg01"/>
</dbReference>
<protein>
    <recommendedName>
        <fullName evidence="1">E2 ubiquitin-conjugating enzyme</fullName>
        <ecNumber evidence="1">2.3.2.23</ecNumber>
    </recommendedName>
</protein>
<keyword evidence="3" id="KW-0547">Nucleotide-binding</keyword>
<comment type="caution">
    <text evidence="8">The sequence shown here is derived from an EMBL/GenBank/DDBJ whole genome shotgun (WGS) entry which is preliminary data.</text>
</comment>
<keyword evidence="2" id="KW-0808">Transferase</keyword>
<dbReference type="InterPro" id="IPR000608">
    <property type="entry name" value="UBC"/>
</dbReference>
<dbReference type="EC" id="2.3.2.23" evidence="1"/>
<dbReference type="PANTHER" id="PTHR46116">
    <property type="entry name" value="(E3-INDEPENDENT) E2 UBIQUITIN-CONJUGATING ENZYME"/>
    <property type="match status" value="1"/>
</dbReference>
<dbReference type="SMART" id="SM00212">
    <property type="entry name" value="UBCc"/>
    <property type="match status" value="1"/>
</dbReference>
<dbReference type="PROSITE" id="PS50127">
    <property type="entry name" value="UBC_2"/>
    <property type="match status" value="1"/>
</dbReference>
<dbReference type="PANTHER" id="PTHR46116:SF41">
    <property type="entry name" value="UBIQUITIN-CONJUGATING ENZYME E2 25-RELATED"/>
    <property type="match status" value="1"/>
</dbReference>